<name>A0ABN3W6S6_9ACTN</name>
<proteinExistence type="predicted"/>
<dbReference type="RefSeq" id="WP_344979390.1">
    <property type="nucleotide sequence ID" value="NZ_BAAAVI010000063.1"/>
</dbReference>
<organism evidence="1 2">
    <name type="scientific">Streptosporangium fragile</name>
    <dbReference type="NCBI Taxonomy" id="46186"/>
    <lineage>
        <taxon>Bacteria</taxon>
        <taxon>Bacillati</taxon>
        <taxon>Actinomycetota</taxon>
        <taxon>Actinomycetes</taxon>
        <taxon>Streptosporangiales</taxon>
        <taxon>Streptosporangiaceae</taxon>
        <taxon>Streptosporangium</taxon>
    </lineage>
</organism>
<evidence type="ECO:0008006" key="3">
    <source>
        <dbReference type="Google" id="ProtNLM"/>
    </source>
</evidence>
<dbReference type="Proteomes" id="UP001500831">
    <property type="component" value="Unassembled WGS sequence"/>
</dbReference>
<accession>A0ABN3W6S6</accession>
<sequence>MSIENNHELARAWKDPDFRRDGVSHPSGEMSFDLATLAGGADFTSVPCAIPIVTEAISCWPACQSSAWAGTCMAPGTIGCCKPPTQVPDTIFHPVNP</sequence>
<keyword evidence="2" id="KW-1185">Reference proteome</keyword>
<evidence type="ECO:0000313" key="2">
    <source>
        <dbReference type="Proteomes" id="UP001500831"/>
    </source>
</evidence>
<dbReference type="EMBL" id="BAAAVI010000063">
    <property type="protein sequence ID" value="GAA2898873.1"/>
    <property type="molecule type" value="Genomic_DNA"/>
</dbReference>
<protein>
    <recommendedName>
        <fullName evidence="3">Mersacidin/lichenicidin family type 2 lantibiotic</fullName>
    </recommendedName>
</protein>
<comment type="caution">
    <text evidence="1">The sequence shown here is derived from an EMBL/GenBank/DDBJ whole genome shotgun (WGS) entry which is preliminary data.</text>
</comment>
<gene>
    <name evidence="1" type="ORF">GCM10010517_64290</name>
</gene>
<reference evidence="1 2" key="1">
    <citation type="journal article" date="2019" name="Int. J. Syst. Evol. Microbiol.">
        <title>The Global Catalogue of Microorganisms (GCM) 10K type strain sequencing project: providing services to taxonomists for standard genome sequencing and annotation.</title>
        <authorList>
            <consortium name="The Broad Institute Genomics Platform"/>
            <consortium name="The Broad Institute Genome Sequencing Center for Infectious Disease"/>
            <person name="Wu L."/>
            <person name="Ma J."/>
        </authorList>
    </citation>
    <scope>NUCLEOTIDE SEQUENCE [LARGE SCALE GENOMIC DNA]</scope>
    <source>
        <strain evidence="1 2">JCM 6242</strain>
    </source>
</reference>
<evidence type="ECO:0000313" key="1">
    <source>
        <dbReference type="EMBL" id="GAA2898873.1"/>
    </source>
</evidence>